<feature type="transmembrane region" description="Helical" evidence="6">
    <location>
        <begin position="323"/>
        <end position="346"/>
    </location>
</feature>
<keyword evidence="9" id="KW-1185">Reference proteome</keyword>
<dbReference type="PANTHER" id="PTHR23501:SF156">
    <property type="entry name" value="TRANSPORTER, PUTATIVE-RELATED"/>
    <property type="match status" value="1"/>
</dbReference>
<dbReference type="InterPro" id="IPR036259">
    <property type="entry name" value="MFS_trans_sf"/>
</dbReference>
<comment type="caution">
    <text evidence="8">The sequence shown here is derived from an EMBL/GenBank/DDBJ whole genome shotgun (WGS) entry which is preliminary data.</text>
</comment>
<dbReference type="EMBL" id="JASWJB010000110">
    <property type="protein sequence ID" value="KAK2596767.1"/>
    <property type="molecule type" value="Genomic_DNA"/>
</dbReference>
<comment type="subcellular location">
    <subcellularLocation>
        <location evidence="1">Membrane</location>
        <topology evidence="1">Multi-pass membrane protein</topology>
    </subcellularLocation>
</comment>
<feature type="transmembrane region" description="Helical" evidence="6">
    <location>
        <begin position="184"/>
        <end position="204"/>
    </location>
</feature>
<feature type="compositionally biased region" description="Polar residues" evidence="5">
    <location>
        <begin position="38"/>
        <end position="47"/>
    </location>
</feature>
<feature type="transmembrane region" description="Helical" evidence="6">
    <location>
        <begin position="358"/>
        <end position="378"/>
    </location>
</feature>
<keyword evidence="3 6" id="KW-1133">Transmembrane helix</keyword>
<dbReference type="GO" id="GO:0005886">
    <property type="term" value="C:plasma membrane"/>
    <property type="evidence" value="ECO:0007669"/>
    <property type="project" value="TreeGrafter"/>
</dbReference>
<dbReference type="Gene3D" id="1.20.1250.20">
    <property type="entry name" value="MFS general substrate transporter like domains"/>
    <property type="match status" value="2"/>
</dbReference>
<evidence type="ECO:0000313" key="9">
    <source>
        <dbReference type="Proteomes" id="UP001251528"/>
    </source>
</evidence>
<evidence type="ECO:0000259" key="7">
    <source>
        <dbReference type="PROSITE" id="PS50850"/>
    </source>
</evidence>
<organism evidence="8 9">
    <name type="scientific">Conoideocrella luteorostrata</name>
    <dbReference type="NCBI Taxonomy" id="1105319"/>
    <lineage>
        <taxon>Eukaryota</taxon>
        <taxon>Fungi</taxon>
        <taxon>Dikarya</taxon>
        <taxon>Ascomycota</taxon>
        <taxon>Pezizomycotina</taxon>
        <taxon>Sordariomycetes</taxon>
        <taxon>Hypocreomycetidae</taxon>
        <taxon>Hypocreales</taxon>
        <taxon>Clavicipitaceae</taxon>
        <taxon>Conoideocrella</taxon>
    </lineage>
</organism>
<dbReference type="PRINTS" id="PR01036">
    <property type="entry name" value="TCRTETB"/>
</dbReference>
<dbReference type="InterPro" id="IPR011701">
    <property type="entry name" value="MFS"/>
</dbReference>
<gene>
    <name evidence="8" type="ORF">QQS21_006162</name>
</gene>
<feature type="compositionally biased region" description="Basic and acidic residues" evidence="5">
    <location>
        <begin position="17"/>
        <end position="37"/>
    </location>
</feature>
<evidence type="ECO:0000313" key="8">
    <source>
        <dbReference type="EMBL" id="KAK2596767.1"/>
    </source>
</evidence>
<evidence type="ECO:0000256" key="4">
    <source>
        <dbReference type="ARBA" id="ARBA00023136"/>
    </source>
</evidence>
<feature type="region of interest" description="Disordered" evidence="5">
    <location>
        <begin position="1"/>
        <end position="48"/>
    </location>
</feature>
<sequence length="563" mass="61326">MSQTLPPSGNGAATHGQLDRDAEKRGDAAQVLDDGRSQETAPMTSRSTLRDKMNKPVSFHLAFLSLLIMVFIVSVDATALAVALPEITKELRATTLEAFWANIAFMLVVTIVQPIYTSLSDIFGRKSPLYASFFLFALGSIVFAVAKSLSIVILGRALQGLGCGGIDVLNEIIVADITTLKERAFYIGLLSIPMAFGTVLGPILGALFSDYVTWRWIGWINLPLVGICLPLTIFFLRLNPMPDTFMTQLSRVDWTGMAAFTTGAVTFALPLSWAGAMYPWSSWRTILPLCIGAIVLAVFAWYESKAVEPMFPHRIFRNRTAAATLIGSFIHGMMLYTLIAYVPLFFQAVYLETPLDSAISMIPFFAVLMAFTGIAAMVVDWTRRYVWSIWLGWALTAVGVGIFNLWDLDKSTAKNAGFQVIAAIGIGSLFTVLPIPMQASAERHEDQGLAVGILVAFRLFGALLGLAIASSAFNSQFSDALSSFGGPQGLPVLQSDALGFITTLRTVHLAPDVLRNVRQAYVQAFHAVFNVLAGFAGFGFFTSLLTRELTIESEEKGRQAFES</sequence>
<dbReference type="PANTHER" id="PTHR23501">
    <property type="entry name" value="MAJOR FACILITATOR SUPERFAMILY"/>
    <property type="match status" value="1"/>
</dbReference>
<evidence type="ECO:0000256" key="5">
    <source>
        <dbReference type="SAM" id="MobiDB-lite"/>
    </source>
</evidence>
<feature type="transmembrane region" description="Helical" evidence="6">
    <location>
        <begin position="418"/>
        <end position="437"/>
    </location>
</feature>
<protein>
    <recommendedName>
        <fullName evidence="7">Major facilitator superfamily (MFS) profile domain-containing protein</fullName>
    </recommendedName>
</protein>
<reference evidence="8" key="1">
    <citation type="submission" date="2023-06" db="EMBL/GenBank/DDBJ databases">
        <title>Conoideocrella luteorostrata (Hypocreales: Clavicipitaceae), a potential biocontrol fungus for elongate hemlock scale in United States Christmas tree production areas.</title>
        <authorList>
            <person name="Barrett H."/>
            <person name="Lovett B."/>
            <person name="Macias A.M."/>
            <person name="Stajich J.E."/>
            <person name="Kasson M.T."/>
        </authorList>
    </citation>
    <scope>NUCLEOTIDE SEQUENCE</scope>
    <source>
        <strain evidence="8">ARSEF 14590</strain>
    </source>
</reference>
<evidence type="ECO:0000256" key="1">
    <source>
        <dbReference type="ARBA" id="ARBA00004141"/>
    </source>
</evidence>
<evidence type="ECO:0000256" key="2">
    <source>
        <dbReference type="ARBA" id="ARBA00022692"/>
    </source>
</evidence>
<feature type="transmembrane region" description="Helical" evidence="6">
    <location>
        <begin position="282"/>
        <end position="302"/>
    </location>
</feature>
<feature type="transmembrane region" description="Helical" evidence="6">
    <location>
        <begin position="449"/>
        <end position="473"/>
    </location>
</feature>
<feature type="transmembrane region" description="Helical" evidence="6">
    <location>
        <begin position="96"/>
        <end position="116"/>
    </location>
</feature>
<feature type="domain" description="Major facilitator superfamily (MFS) profile" evidence="7">
    <location>
        <begin position="62"/>
        <end position="514"/>
    </location>
</feature>
<dbReference type="PROSITE" id="PS50850">
    <property type="entry name" value="MFS"/>
    <property type="match status" value="1"/>
</dbReference>
<accession>A0AAJ0CSC4</accession>
<feature type="transmembrane region" description="Helical" evidence="6">
    <location>
        <begin position="524"/>
        <end position="546"/>
    </location>
</feature>
<feature type="transmembrane region" description="Helical" evidence="6">
    <location>
        <begin position="59"/>
        <end position="84"/>
    </location>
</feature>
<dbReference type="AlphaFoldDB" id="A0AAJ0CSC4"/>
<dbReference type="SUPFAM" id="SSF103473">
    <property type="entry name" value="MFS general substrate transporter"/>
    <property type="match status" value="1"/>
</dbReference>
<dbReference type="Pfam" id="PF07690">
    <property type="entry name" value="MFS_1"/>
    <property type="match status" value="1"/>
</dbReference>
<dbReference type="InterPro" id="IPR020846">
    <property type="entry name" value="MFS_dom"/>
</dbReference>
<feature type="transmembrane region" description="Helical" evidence="6">
    <location>
        <begin position="385"/>
        <end position="406"/>
    </location>
</feature>
<keyword evidence="4 6" id="KW-0472">Membrane</keyword>
<evidence type="ECO:0000256" key="6">
    <source>
        <dbReference type="SAM" id="Phobius"/>
    </source>
</evidence>
<name>A0AAJ0CSC4_9HYPO</name>
<feature type="transmembrane region" description="Helical" evidence="6">
    <location>
        <begin position="128"/>
        <end position="146"/>
    </location>
</feature>
<keyword evidence="2 6" id="KW-0812">Transmembrane</keyword>
<dbReference type="Proteomes" id="UP001251528">
    <property type="component" value="Unassembled WGS sequence"/>
</dbReference>
<feature type="transmembrane region" description="Helical" evidence="6">
    <location>
        <begin position="216"/>
        <end position="236"/>
    </location>
</feature>
<feature type="transmembrane region" description="Helical" evidence="6">
    <location>
        <begin position="257"/>
        <end position="276"/>
    </location>
</feature>
<dbReference type="GO" id="GO:0022857">
    <property type="term" value="F:transmembrane transporter activity"/>
    <property type="evidence" value="ECO:0007669"/>
    <property type="project" value="InterPro"/>
</dbReference>
<proteinExistence type="predicted"/>
<evidence type="ECO:0000256" key="3">
    <source>
        <dbReference type="ARBA" id="ARBA00022989"/>
    </source>
</evidence>